<evidence type="ECO:0000313" key="2">
    <source>
        <dbReference type="EMBL" id="KAK8878435.1"/>
    </source>
</evidence>
<feature type="compositionally biased region" description="Low complexity" evidence="1">
    <location>
        <begin position="425"/>
        <end position="449"/>
    </location>
</feature>
<feature type="compositionally biased region" description="Low complexity" evidence="1">
    <location>
        <begin position="114"/>
        <end position="140"/>
    </location>
</feature>
<name>A0ABR2JKL0_9EUKA</name>
<comment type="caution">
    <text evidence="2">The sequence shown here is derived from an EMBL/GenBank/DDBJ whole genome shotgun (WGS) entry which is preliminary data.</text>
</comment>
<evidence type="ECO:0000256" key="1">
    <source>
        <dbReference type="SAM" id="MobiDB-lite"/>
    </source>
</evidence>
<organism evidence="2 3">
    <name type="scientific">Tritrichomonas musculus</name>
    <dbReference type="NCBI Taxonomy" id="1915356"/>
    <lineage>
        <taxon>Eukaryota</taxon>
        <taxon>Metamonada</taxon>
        <taxon>Parabasalia</taxon>
        <taxon>Tritrichomonadida</taxon>
        <taxon>Tritrichomonadidae</taxon>
        <taxon>Tritrichomonas</taxon>
    </lineage>
</organism>
<dbReference type="EMBL" id="JAPFFF010000011">
    <property type="protein sequence ID" value="KAK8878435.1"/>
    <property type="molecule type" value="Genomic_DNA"/>
</dbReference>
<accession>A0ABR2JKL0</accession>
<feature type="compositionally biased region" description="Basic residues" evidence="1">
    <location>
        <begin position="386"/>
        <end position="402"/>
    </location>
</feature>
<reference evidence="2 3" key="1">
    <citation type="submission" date="2024-04" db="EMBL/GenBank/DDBJ databases">
        <title>Tritrichomonas musculus Genome.</title>
        <authorList>
            <person name="Alves-Ferreira E."/>
            <person name="Grigg M."/>
            <person name="Lorenzi H."/>
            <person name="Galac M."/>
        </authorList>
    </citation>
    <scope>NUCLEOTIDE SEQUENCE [LARGE SCALE GENOMIC DNA]</scope>
    <source>
        <strain evidence="2 3">EAF2021</strain>
    </source>
</reference>
<gene>
    <name evidence="2" type="ORF">M9Y10_005208</name>
</gene>
<feature type="region of interest" description="Disordered" evidence="1">
    <location>
        <begin position="1"/>
        <end position="147"/>
    </location>
</feature>
<feature type="compositionally biased region" description="Polar residues" evidence="1">
    <location>
        <begin position="409"/>
        <end position="418"/>
    </location>
</feature>
<evidence type="ECO:0000313" key="3">
    <source>
        <dbReference type="Proteomes" id="UP001470230"/>
    </source>
</evidence>
<feature type="compositionally biased region" description="Polar residues" evidence="1">
    <location>
        <begin position="48"/>
        <end position="58"/>
    </location>
</feature>
<feature type="compositionally biased region" description="Basic and acidic residues" evidence="1">
    <location>
        <begin position="82"/>
        <end position="104"/>
    </location>
</feature>
<protein>
    <submittedName>
        <fullName evidence="2">Uncharacterized protein</fullName>
    </submittedName>
</protein>
<dbReference type="PANTHER" id="PTHR47026">
    <property type="entry name" value="PIGMENTOSA GTPASE REGULATOR-LIKE PROTEIN, PUTATIVE-RELATED"/>
    <property type="match status" value="1"/>
</dbReference>
<proteinExistence type="predicted"/>
<sequence length="518" mass="58910">MNTEEESNTAPSNPQEKEEENQTDNLIDDHEKANGTTPLDNILERIESSLQEPVSQKQEPTDEPIKEDDLDKSSVSNYLVIEENKSSDKETDNNDQNENKDKNNNDNPQEIFETTLPPQTIPPTQDLQDNKSSSSSSLSSNADNEDHLKNDKELDEAIYELVHHFKPPAQELRTPITQLLERRRVEALIAGDYDLAEEQDKIAGILNTVLQNEQQKINEDKTIDILYSRWQQLIQKQNQINAKWDAKVQEFIAESDKQKQEMEIAHEEEVDNFISRWKDPNFLRPFNKPSSKLLQMREQEKAMAISRMYAQAKEMKAVADRLQREETQQAQAKISATMTMERNKLAAKQNKEENAWNSYRQRMLKSFQAERQKELRPVQTAMQQIKAKKSSPMKGSGAKRQHYGIPNSALPTLPNSRAESALSEASNKSGHSNKKGNSNANANANNNNNFSPRTQAIYTRFRSEKKTTLLDVGPVDEATLLSMKKPPTSRPRSTVGTATGRGPTVKRTQVSKKVPSRK</sequence>
<dbReference type="Proteomes" id="UP001470230">
    <property type="component" value="Unassembled WGS sequence"/>
</dbReference>
<feature type="compositionally biased region" description="Basic and acidic residues" evidence="1">
    <location>
        <begin position="59"/>
        <end position="72"/>
    </location>
</feature>
<keyword evidence="3" id="KW-1185">Reference proteome</keyword>
<dbReference type="PANTHER" id="PTHR47026:SF2">
    <property type="entry name" value="FLAGELLAR ASSOCIATED PROTEIN"/>
    <property type="match status" value="1"/>
</dbReference>
<feature type="region of interest" description="Disordered" evidence="1">
    <location>
        <begin position="374"/>
        <end position="518"/>
    </location>
</feature>